<feature type="domain" description="Cadherin" evidence="10">
    <location>
        <begin position="773"/>
        <end position="873"/>
    </location>
</feature>
<feature type="chain" id="PRO_5012692196" description="Cadherin domain-containing protein" evidence="9">
    <location>
        <begin position="25"/>
        <end position="1465"/>
    </location>
</feature>
<dbReference type="PANTHER" id="PTHR24026">
    <property type="entry name" value="FAT ATYPICAL CADHERIN-RELATED"/>
    <property type="match status" value="1"/>
</dbReference>
<keyword evidence="5 8" id="KW-1133">Transmembrane helix</keyword>
<evidence type="ECO:0000256" key="9">
    <source>
        <dbReference type="SAM" id="SignalP"/>
    </source>
</evidence>
<keyword evidence="4 7" id="KW-0106">Calcium</keyword>
<feature type="domain" description="Cadherin" evidence="10">
    <location>
        <begin position="446"/>
        <end position="571"/>
    </location>
</feature>
<evidence type="ECO:0000256" key="1">
    <source>
        <dbReference type="ARBA" id="ARBA00004370"/>
    </source>
</evidence>
<keyword evidence="9" id="KW-0732">Signal</keyword>
<dbReference type="SUPFAM" id="SSF49313">
    <property type="entry name" value="Cadherin-like"/>
    <property type="match status" value="8"/>
</dbReference>
<evidence type="ECO:0000256" key="3">
    <source>
        <dbReference type="ARBA" id="ARBA00022737"/>
    </source>
</evidence>
<evidence type="ECO:0000256" key="8">
    <source>
        <dbReference type="SAM" id="Phobius"/>
    </source>
</evidence>
<evidence type="ECO:0000256" key="7">
    <source>
        <dbReference type="PROSITE-ProRule" id="PRU00043"/>
    </source>
</evidence>
<dbReference type="SMART" id="SM00112">
    <property type="entry name" value="CA"/>
    <property type="match status" value="5"/>
</dbReference>
<feature type="domain" description="Cadherin" evidence="10">
    <location>
        <begin position="267"/>
        <end position="348"/>
    </location>
</feature>
<comment type="subcellular location">
    <subcellularLocation>
        <location evidence="1">Membrane</location>
    </subcellularLocation>
</comment>
<dbReference type="PROSITE" id="PS00232">
    <property type="entry name" value="CADHERIN_1"/>
    <property type="match status" value="1"/>
</dbReference>
<dbReference type="InterPro" id="IPR002126">
    <property type="entry name" value="Cadherin-like_dom"/>
</dbReference>
<dbReference type="InterPro" id="IPR015919">
    <property type="entry name" value="Cadherin-like_sf"/>
</dbReference>
<reference evidence="11 12" key="1">
    <citation type="submission" date="2015-12" db="EMBL/GenBank/DDBJ databases">
        <title>Draft genome of the nematode, Onchocerca flexuosa.</title>
        <authorList>
            <person name="Mitreva M."/>
        </authorList>
    </citation>
    <scope>NUCLEOTIDE SEQUENCE [LARGE SCALE GENOMIC DNA]</scope>
    <source>
        <strain evidence="11">Red Deer</strain>
    </source>
</reference>
<feature type="domain" description="Cadherin" evidence="10">
    <location>
        <begin position="572"/>
        <end position="674"/>
    </location>
</feature>
<feature type="domain" description="Cadherin" evidence="10">
    <location>
        <begin position="373"/>
        <end position="451"/>
    </location>
</feature>
<keyword evidence="12" id="KW-1185">Reference proteome</keyword>
<protein>
    <recommendedName>
        <fullName evidence="10">Cadherin domain-containing protein</fullName>
    </recommendedName>
</protein>
<sequence>MKMPSTAMIIFITTLPLLLLTTTANDEANIFDETSASITISKNYQKKRALPFTSPSIVADVGESFRLSLRQTEYSNAFSIVPEIIVTGQQFDIMLDDTHILNVADKIKLQVEAKSTNSSRHGVFTLDIDVDNVLPKRLFEADEYMFEMPTYSRTAKIGTIKLLNGIPHENVKYTVYGSMANYFSLEPKDDNIIELISLECSSECYKIPQQFALIIRAITENRKQSYDLPISIKLTNNDGGQRPHFKQSVIPLDLKEKSMMSNPLLIEVDNPSNANLTFVLNDYSPIFEINEKFGVLSIRNSELLTIDNLGERFNMTLSVSDGKNEADTAIIMVTLIPVIDRQTMAPKFSHNVYAFAASPGEPFVGQVFVQNFDGDVTYRIAEGGATMFRINATDGRIFYHGPVIKDPQNYELKVIAIDESSPPYIDETLVQILIAGLGSSPAKFNTTEPVLVTINKTSGAGTILHQFTAIDADPNAKVMYSIDSLKAYDDLGNVLPDSSQFLEHFRFRKNGLNDGTLQLAKSFKNTSIMAFWANISAADLNHPDEPNDKVELLVQLIVSEEQISNDDLIKFDQLRSVVEIPENAAFGTYVYTVNVRPLPTNLIPNHRVVYSISKGHRGFAINSMTGVITTATKLRAETDYNITVIASDPNTQVTSSTSILVKVKPSMKERIPIFSNDSYVFDVSENAPMGTVVGTLVESTNITTEIKYTIIGNAKTYFEINDEGTIRTLLPLDYENKSVFHFIINTSYDNGPFTSLPITVNILDENDIEPRFPEKSYSATIMENSPINTFIINAQAMDNDSNLEYSLMMNSESSALSSLLHVDKHGTIRNMEPLLGLEGRYQFAIIARDGQHTGASATIFLTILPTSKCQPTFPETAPNVVYVNENEFPGATLAKFEVEVSSKDCQITYAIWDDMKYVNETELFMIDTLTGELKAKKMFDCEEHDRHALVIAAFSRDLFAELDVEVRVVDQNDNPIEVIDNNLLFSIPENENAGLLITKIRAFDRDISDKVYFHLKDDNKKFAIGLTDGILKLIGELDREEQDFYELHVMLTNSEKPPDAEDNIVSATIRIIVLDVNDNGPIFESDIYTKAIPRDAIAGMKIVKVLAMDPDLINASSLSEIFKAFIFGSVILDSDSDSDSVRYGIDETIYRYGDRVRQANGFINMDEKSGIVRLAQPPYDSAGGVFESRITSTDLSDIASHVATTKLKVYFKTAKQTTASLISLYLILLMRLQSVAYVSVWVYDVSHVVQMDIDENAKDLDIDRLENLTKVIGELCECEVLLFNVKYINADGHLLRQAVRAQFLFINRTNDVLLPADLAISIIDKKALNPRMIMPKLSASSTYTVDAMKLSEAVPYAYFREAALLLAIFTFLLFSVLIIFSMILCYHRSKFIREKKRYEDEKIAAGSMNKAKRYKQPLPYMESVEHNLREKYPNATDENIYTTQEIKMLVGVDDTMKRVRYADND</sequence>
<feature type="signal peptide" evidence="9">
    <location>
        <begin position="1"/>
        <end position="24"/>
    </location>
</feature>
<feature type="domain" description="Cadherin" evidence="10">
    <location>
        <begin position="875"/>
        <end position="977"/>
    </location>
</feature>
<keyword evidence="2 8" id="KW-0812">Transmembrane</keyword>
<dbReference type="InterPro" id="IPR020894">
    <property type="entry name" value="Cadherin_CS"/>
</dbReference>
<evidence type="ECO:0000256" key="4">
    <source>
        <dbReference type="ARBA" id="ARBA00022837"/>
    </source>
</evidence>
<evidence type="ECO:0000256" key="6">
    <source>
        <dbReference type="ARBA" id="ARBA00023136"/>
    </source>
</evidence>
<evidence type="ECO:0000259" key="10">
    <source>
        <dbReference type="PROSITE" id="PS50268"/>
    </source>
</evidence>
<dbReference type="PRINTS" id="PR00205">
    <property type="entry name" value="CADHERIN"/>
</dbReference>
<feature type="domain" description="Cadherin" evidence="10">
    <location>
        <begin position="979"/>
        <end position="1083"/>
    </location>
</feature>
<feature type="domain" description="Cadherin" evidence="10">
    <location>
        <begin position="675"/>
        <end position="772"/>
    </location>
</feature>
<dbReference type="Pfam" id="PF00028">
    <property type="entry name" value="Cadherin"/>
    <property type="match status" value="2"/>
</dbReference>
<dbReference type="Gene3D" id="2.60.40.60">
    <property type="entry name" value="Cadherins"/>
    <property type="match status" value="7"/>
</dbReference>
<dbReference type="GO" id="GO:0007156">
    <property type="term" value="P:homophilic cell adhesion via plasma membrane adhesion molecules"/>
    <property type="evidence" value="ECO:0007669"/>
    <property type="project" value="InterPro"/>
</dbReference>
<gene>
    <name evidence="11" type="ORF">X798_00909</name>
</gene>
<keyword evidence="6 8" id="KW-0472">Membrane</keyword>
<dbReference type="PROSITE" id="PS50268">
    <property type="entry name" value="CADHERIN_2"/>
    <property type="match status" value="8"/>
</dbReference>
<accession>A0A238C2Q1</accession>
<name>A0A238C2Q1_9BILA</name>
<dbReference type="PANTHER" id="PTHR24026:SF96">
    <property type="entry name" value="CADHERIN-86C"/>
    <property type="match status" value="1"/>
</dbReference>
<dbReference type="GO" id="GO:0005886">
    <property type="term" value="C:plasma membrane"/>
    <property type="evidence" value="ECO:0007669"/>
    <property type="project" value="UniProtKB-SubCell"/>
</dbReference>
<dbReference type="GO" id="GO:0005509">
    <property type="term" value="F:calcium ion binding"/>
    <property type="evidence" value="ECO:0007669"/>
    <property type="project" value="UniProtKB-UniRule"/>
</dbReference>
<evidence type="ECO:0000313" key="12">
    <source>
        <dbReference type="Proteomes" id="UP000242913"/>
    </source>
</evidence>
<dbReference type="EMBL" id="KZ269979">
    <property type="protein sequence ID" value="OZC11729.1"/>
    <property type="molecule type" value="Genomic_DNA"/>
</dbReference>
<feature type="transmembrane region" description="Helical" evidence="8">
    <location>
        <begin position="1362"/>
        <end position="1386"/>
    </location>
</feature>
<evidence type="ECO:0000256" key="2">
    <source>
        <dbReference type="ARBA" id="ARBA00022692"/>
    </source>
</evidence>
<dbReference type="CDD" id="cd11304">
    <property type="entry name" value="Cadherin_repeat"/>
    <property type="match status" value="6"/>
</dbReference>
<dbReference type="Proteomes" id="UP000242913">
    <property type="component" value="Unassembled WGS sequence"/>
</dbReference>
<evidence type="ECO:0000313" key="11">
    <source>
        <dbReference type="EMBL" id="OZC11729.1"/>
    </source>
</evidence>
<proteinExistence type="predicted"/>
<keyword evidence="3" id="KW-0677">Repeat</keyword>
<evidence type="ECO:0000256" key="5">
    <source>
        <dbReference type="ARBA" id="ARBA00022989"/>
    </source>
</evidence>
<dbReference type="OrthoDB" id="9990384at2759"/>
<organism evidence="11 12">
    <name type="scientific">Onchocerca flexuosa</name>
    <dbReference type="NCBI Taxonomy" id="387005"/>
    <lineage>
        <taxon>Eukaryota</taxon>
        <taxon>Metazoa</taxon>
        <taxon>Ecdysozoa</taxon>
        <taxon>Nematoda</taxon>
        <taxon>Chromadorea</taxon>
        <taxon>Rhabditida</taxon>
        <taxon>Spirurina</taxon>
        <taxon>Spiruromorpha</taxon>
        <taxon>Filarioidea</taxon>
        <taxon>Onchocercidae</taxon>
        <taxon>Onchocerca</taxon>
    </lineage>
</organism>